<dbReference type="AlphaFoldDB" id="A0AAU6Q7Q4"/>
<dbReference type="RefSeq" id="WP_339098007.1">
    <property type="nucleotide sequence ID" value="NZ_CP149783.1"/>
</dbReference>
<sequence length="166" mass="18426">MFTQVTEGRAAFTVRLAALLGQNATAIATTPDLQTGDWLWDVSFQASSRNVARAVRQMTDPRRKAATALALSRKGMNKRQYAVQSVQTQYGVTTASVMEAGWYAGYIAYISKQKGMVSVTLVDRPVHELNEMPLSGCGRTVEEAIYQAFHPSRYPHTLEHFDDLPL</sequence>
<name>A0AAU6Q7Q4_9DEIO</name>
<proteinExistence type="predicted"/>
<dbReference type="EMBL" id="CP149783">
    <property type="protein sequence ID" value="WYF46544.1"/>
    <property type="molecule type" value="Genomic_DNA"/>
</dbReference>
<protein>
    <recommendedName>
        <fullName evidence="2">Penicillin-binding protein transpeptidase domain-containing protein</fullName>
    </recommendedName>
</protein>
<gene>
    <name evidence="1" type="ORF">WDJ50_15965</name>
</gene>
<evidence type="ECO:0008006" key="2">
    <source>
        <dbReference type="Google" id="ProtNLM"/>
    </source>
</evidence>
<evidence type="ECO:0000313" key="1">
    <source>
        <dbReference type="EMBL" id="WYF46544.1"/>
    </source>
</evidence>
<organism evidence="1">
    <name type="scientific">Deinococcus sp. VB142</name>
    <dbReference type="NCBI Taxonomy" id="3112952"/>
    <lineage>
        <taxon>Bacteria</taxon>
        <taxon>Thermotogati</taxon>
        <taxon>Deinococcota</taxon>
        <taxon>Deinococci</taxon>
        <taxon>Deinococcales</taxon>
        <taxon>Deinococcaceae</taxon>
        <taxon>Deinococcus</taxon>
    </lineage>
</organism>
<reference evidence="1" key="1">
    <citation type="submission" date="2024-03" db="EMBL/GenBank/DDBJ databases">
        <title>Deinococcus weizhi sp. nov., isolated from human skin.</title>
        <authorList>
            <person name="Wei Z."/>
            <person name="Tian F."/>
            <person name="Yang C."/>
            <person name="Xin L.T."/>
            <person name="Wen Z.J."/>
            <person name="Lan K.C."/>
            <person name="Yu L."/>
            <person name="Zhe W."/>
            <person name="Dan F.D."/>
            <person name="Jun W."/>
            <person name="Rui Z."/>
            <person name="Yong X.J."/>
            <person name="Ting Y."/>
            <person name="Wei X."/>
            <person name="Xu Z.G."/>
            <person name="Xin Z."/>
            <person name="Dong F.G."/>
            <person name="Ni X.M."/>
            <person name="Zheng M.G."/>
            <person name="Chun Y."/>
            <person name="Qian W.X."/>
        </authorList>
    </citation>
    <scope>NUCLEOTIDE SEQUENCE</scope>
    <source>
        <strain evidence="1">VB142</strain>
    </source>
</reference>
<accession>A0AAU6Q7Q4</accession>